<proteinExistence type="predicted"/>
<evidence type="ECO:0000313" key="2">
    <source>
        <dbReference type="Proteomes" id="UP000542742"/>
    </source>
</evidence>
<organism evidence="1 2">
    <name type="scientific">Paractinoplanes abujensis</name>
    <dbReference type="NCBI Taxonomy" id="882441"/>
    <lineage>
        <taxon>Bacteria</taxon>
        <taxon>Bacillati</taxon>
        <taxon>Actinomycetota</taxon>
        <taxon>Actinomycetes</taxon>
        <taxon>Micromonosporales</taxon>
        <taxon>Micromonosporaceae</taxon>
        <taxon>Paractinoplanes</taxon>
    </lineage>
</organism>
<accession>A0A7W7FXG6</accession>
<reference evidence="1 2" key="1">
    <citation type="submission" date="2020-08" db="EMBL/GenBank/DDBJ databases">
        <title>Sequencing the genomes of 1000 actinobacteria strains.</title>
        <authorList>
            <person name="Klenk H.-P."/>
        </authorList>
    </citation>
    <scope>NUCLEOTIDE SEQUENCE [LARGE SCALE GENOMIC DNA]</scope>
    <source>
        <strain evidence="1 2">DSM 45518</strain>
    </source>
</reference>
<dbReference type="Gene3D" id="1.25.40.10">
    <property type="entry name" value="Tetratricopeptide repeat domain"/>
    <property type="match status" value="1"/>
</dbReference>
<evidence type="ECO:0000313" key="1">
    <source>
        <dbReference type="EMBL" id="MBB4689918.1"/>
    </source>
</evidence>
<dbReference type="SUPFAM" id="SSF48452">
    <property type="entry name" value="TPR-like"/>
    <property type="match status" value="1"/>
</dbReference>
<sequence>MLELRGAARRMNRGLLPDDTSLKRMIREWVHGRRGLSQEYADLFAEVFGVPFAAGKPSTVPPAPVNDNADLAARLSAAESLDSPLVTLLEAQTDSYRAIDRQLGAGRLLQQSEAHVAQMTDLWRYALPGPHREALAAAVAEASALAGWQALDLGDSHKAWSLHETAKSAARESGSPSIVAHVTAQQAYALLDLDRPQQAVSLIQHARTGAGGQVPAMLQSWLWAAEAKALAASGAAGPAQAALDQAGRTLSGHDSDDGLPYLFLNDVHLARRRGHCLARLGKVEAVQEPTDAVKRLDPTFTRAAAGLRYDLALAYSVRGHHEEARAEARVAEALDGLFGKKISAGEDKVLPIWHHISKDEVERQAPMLGGILALNSAVMTIEEMATALADVVNG</sequence>
<dbReference type="EMBL" id="JACHMF010000001">
    <property type="protein sequence ID" value="MBB4689918.1"/>
    <property type="molecule type" value="Genomic_DNA"/>
</dbReference>
<dbReference type="RefSeq" id="WP_184948955.1">
    <property type="nucleotide sequence ID" value="NZ_BOMC01000081.1"/>
</dbReference>
<dbReference type="AlphaFoldDB" id="A0A7W7FXG6"/>
<dbReference type="InterPro" id="IPR011990">
    <property type="entry name" value="TPR-like_helical_dom_sf"/>
</dbReference>
<keyword evidence="2" id="KW-1185">Reference proteome</keyword>
<name>A0A7W7FXG6_9ACTN</name>
<dbReference type="Proteomes" id="UP000542742">
    <property type="component" value="Unassembled WGS sequence"/>
</dbReference>
<comment type="caution">
    <text evidence="1">The sequence shown here is derived from an EMBL/GenBank/DDBJ whole genome shotgun (WGS) entry which is preliminary data.</text>
</comment>
<gene>
    <name evidence="1" type="ORF">BKA14_000066</name>
</gene>
<protein>
    <submittedName>
        <fullName evidence="1">Tetratricopeptide (TPR) repeat protein</fullName>
    </submittedName>
</protein>